<protein>
    <submittedName>
        <fullName evidence="2">Uncharacterized protein C3orf38 homolog</fullName>
    </submittedName>
</protein>
<dbReference type="RefSeq" id="XP_017028833.1">
    <property type="nucleotide sequence ID" value="XM_017173344.3"/>
</dbReference>
<dbReference type="PANTHER" id="PTHR21084:SF1">
    <property type="entry name" value="DENSE INCISORS"/>
    <property type="match status" value="1"/>
</dbReference>
<dbReference type="PANTHER" id="PTHR21084">
    <property type="entry name" value="DENSE INCISORS"/>
    <property type="match status" value="1"/>
</dbReference>
<dbReference type="InterPro" id="IPR026698">
    <property type="entry name" value="UPF_C3orf38"/>
</dbReference>
<dbReference type="Proteomes" id="UP001652661">
    <property type="component" value="Chromosome 3L"/>
</dbReference>
<dbReference type="OrthoDB" id="6407068at2759"/>
<sequence length="293" mass="32248">MPISEQHKTGLQDLLLNERNSSVLVQLAKATTKNVCKIDDPEEALGLLVAHLPDIYILLSKRAITREMLFKYLTARVPDLATDFTKPDLVTKVINYWDQNATQSSSPSASQAVVSAAAIRSEEDFPIHAIARKFGEWFFERFNANSLSLVDLWTDATLHLTIMASDGINELECTTAAEVLASLTGAKQQFGFHFNPNLTHAGIQGRMDAYGQVVVLCCGTLHSAESSVGVFECAFGLLRDPYAGNNWKPKRIKCLLKSELRPPELHSLCSSETLQEALALPMPNDDLDSDAVN</sequence>
<evidence type="ECO:0000313" key="2">
    <source>
        <dbReference type="RefSeq" id="XP_017028833.1"/>
    </source>
</evidence>
<gene>
    <name evidence="2" type="primary">LOC108079106</name>
</gene>
<dbReference type="Pfam" id="PF15008">
    <property type="entry name" value="DUF4518"/>
    <property type="match status" value="1"/>
</dbReference>
<proteinExistence type="predicted"/>
<evidence type="ECO:0000313" key="1">
    <source>
        <dbReference type="Proteomes" id="UP001652661"/>
    </source>
</evidence>
<reference evidence="2" key="1">
    <citation type="submission" date="2025-08" db="UniProtKB">
        <authorList>
            <consortium name="RefSeq"/>
        </authorList>
    </citation>
    <scope>IDENTIFICATION</scope>
    <source>
        <strain evidence="2">14028-0561.14</strain>
        <tissue evidence="2">Whole fly</tissue>
    </source>
</reference>
<dbReference type="GeneID" id="108079106"/>
<dbReference type="AlphaFoldDB" id="A0A6P4J2V3"/>
<organism evidence="1 2">
    <name type="scientific">Drosophila kikkawai</name>
    <name type="common">Fruit fly</name>
    <dbReference type="NCBI Taxonomy" id="30033"/>
    <lineage>
        <taxon>Eukaryota</taxon>
        <taxon>Metazoa</taxon>
        <taxon>Ecdysozoa</taxon>
        <taxon>Arthropoda</taxon>
        <taxon>Hexapoda</taxon>
        <taxon>Insecta</taxon>
        <taxon>Pterygota</taxon>
        <taxon>Neoptera</taxon>
        <taxon>Endopterygota</taxon>
        <taxon>Diptera</taxon>
        <taxon>Brachycera</taxon>
        <taxon>Muscomorpha</taxon>
        <taxon>Ephydroidea</taxon>
        <taxon>Drosophilidae</taxon>
        <taxon>Drosophila</taxon>
        <taxon>Sophophora</taxon>
    </lineage>
</organism>
<keyword evidence="1" id="KW-1185">Reference proteome</keyword>
<name>A0A6P4J2V3_DROKI</name>
<accession>A0A6P4J2V3</accession>